<reference evidence="1 2" key="1">
    <citation type="submission" date="2016-07" db="EMBL/GenBank/DDBJ databases">
        <title>Comparative genomics of the entomopathogenic fungus Beauveria bassiana.</title>
        <authorList>
            <person name="Valero Jimenez C.A."/>
            <person name="Zwaan B.J."/>
            <person name="Van Kan J.A."/>
            <person name="Takken W."/>
            <person name="Debets A.J."/>
            <person name="Schoustra S.E."/>
            <person name="Koenraadt C.J."/>
        </authorList>
    </citation>
    <scope>NUCLEOTIDE SEQUENCE [LARGE SCALE GENOMIC DNA]</scope>
    <source>
        <strain evidence="1 2">ARSEF 8028</strain>
    </source>
</reference>
<sequence length="218" mass="24354">MAAAAVYDPTVYDSLPSLDVASDAFELRNPQSIIEREIAQLFLKHNVYDELAICLLHRHFDLSPSEKLVELGAVSSPWQYAQSDSDVIGGSVEPRSWVFRNGRMFPFEFGYNEGLAPAVYQPLPEKPAFYAELNDLLLKHRLTDLLGLTLNIQDSATDTVKFEKTFDRANVVFTIQRGGQMEAKESVPAQWAYSGVGDFSVPVKKLVCFVGCICRRGN</sequence>
<name>A0A2S7YBC8_BEABA</name>
<evidence type="ECO:0000313" key="2">
    <source>
        <dbReference type="Proteomes" id="UP000237441"/>
    </source>
</evidence>
<accession>A0A2S7YBC8</accession>
<evidence type="ECO:0000313" key="1">
    <source>
        <dbReference type="EMBL" id="PQK13491.1"/>
    </source>
</evidence>
<gene>
    <name evidence="1" type="ORF">BB8028_0004g04220</name>
</gene>
<dbReference type="AlphaFoldDB" id="A0A2S7YBC8"/>
<dbReference type="Proteomes" id="UP000237441">
    <property type="component" value="Unassembled WGS sequence"/>
</dbReference>
<organism evidence="1 2">
    <name type="scientific">Beauveria bassiana</name>
    <name type="common">White muscardine disease fungus</name>
    <name type="synonym">Tritirachium shiotae</name>
    <dbReference type="NCBI Taxonomy" id="176275"/>
    <lineage>
        <taxon>Eukaryota</taxon>
        <taxon>Fungi</taxon>
        <taxon>Dikarya</taxon>
        <taxon>Ascomycota</taxon>
        <taxon>Pezizomycotina</taxon>
        <taxon>Sordariomycetes</taxon>
        <taxon>Hypocreomycetidae</taxon>
        <taxon>Hypocreales</taxon>
        <taxon>Cordycipitaceae</taxon>
        <taxon>Beauveria</taxon>
    </lineage>
</organism>
<proteinExistence type="predicted"/>
<dbReference type="EMBL" id="JRHA01000004">
    <property type="protein sequence ID" value="PQK13491.1"/>
    <property type="molecule type" value="Genomic_DNA"/>
</dbReference>
<protein>
    <submittedName>
        <fullName evidence="1">Uncharacterized protein</fullName>
    </submittedName>
</protein>
<dbReference type="OrthoDB" id="4864046at2759"/>
<comment type="caution">
    <text evidence="1">The sequence shown here is derived from an EMBL/GenBank/DDBJ whole genome shotgun (WGS) entry which is preliminary data.</text>
</comment>